<dbReference type="PANTHER" id="PTHR33755:SF5">
    <property type="entry name" value="TYPE II TOXIN-ANTITOXIN SYSTEM RELE_PARE FAMILY TOXIN"/>
    <property type="match status" value="1"/>
</dbReference>
<dbReference type="InterPro" id="IPR051803">
    <property type="entry name" value="TA_system_RelE-like_toxin"/>
</dbReference>
<dbReference type="AlphaFoldDB" id="A0A1S9PJZ7"/>
<sequence>MVKINWTRRAIKDVNSIAEYIARDSEYYAKIQASRFFEAVKVLDKHPLRGKIVPEKQNPLLREIQQGSYRIIYRIVSESKIDIISVHHSKMLLRNNPNLK</sequence>
<evidence type="ECO:0000313" key="4">
    <source>
        <dbReference type="Proteomes" id="UP000189739"/>
    </source>
</evidence>
<keyword evidence="4" id="KW-1185">Reference proteome</keyword>
<accession>A0A1S9PJZ7</accession>
<evidence type="ECO:0000256" key="1">
    <source>
        <dbReference type="ARBA" id="ARBA00006226"/>
    </source>
</evidence>
<evidence type="ECO:0000256" key="2">
    <source>
        <dbReference type="ARBA" id="ARBA00022649"/>
    </source>
</evidence>
<proteinExistence type="inferred from homology"/>
<protein>
    <submittedName>
        <fullName evidence="3">Plasmid stabilization protein</fullName>
    </submittedName>
</protein>
<dbReference type="Proteomes" id="UP000189739">
    <property type="component" value="Unassembled WGS sequence"/>
</dbReference>
<organism evidence="3 4">
    <name type="scientific">Mucilaginibacter pedocola</name>
    <dbReference type="NCBI Taxonomy" id="1792845"/>
    <lineage>
        <taxon>Bacteria</taxon>
        <taxon>Pseudomonadati</taxon>
        <taxon>Bacteroidota</taxon>
        <taxon>Sphingobacteriia</taxon>
        <taxon>Sphingobacteriales</taxon>
        <taxon>Sphingobacteriaceae</taxon>
        <taxon>Mucilaginibacter</taxon>
    </lineage>
</organism>
<dbReference type="NCBIfam" id="TIGR02385">
    <property type="entry name" value="RelE_StbE"/>
    <property type="match status" value="1"/>
</dbReference>
<gene>
    <name evidence="3" type="ORF">BC343_20005</name>
</gene>
<dbReference type="PANTHER" id="PTHR33755">
    <property type="entry name" value="TOXIN PARE1-RELATED"/>
    <property type="match status" value="1"/>
</dbReference>
<comment type="caution">
    <text evidence="3">The sequence shown here is derived from an EMBL/GenBank/DDBJ whole genome shotgun (WGS) entry which is preliminary data.</text>
</comment>
<keyword evidence="2" id="KW-1277">Toxin-antitoxin system</keyword>
<dbReference type="InterPro" id="IPR035093">
    <property type="entry name" value="RelE/ParE_toxin_dom_sf"/>
</dbReference>
<evidence type="ECO:0000313" key="3">
    <source>
        <dbReference type="EMBL" id="OOQ61272.1"/>
    </source>
</evidence>
<dbReference type="Pfam" id="PF05016">
    <property type="entry name" value="ParE_toxin"/>
    <property type="match status" value="1"/>
</dbReference>
<dbReference type="InterPro" id="IPR007712">
    <property type="entry name" value="RelE/ParE_toxin"/>
</dbReference>
<dbReference type="RefSeq" id="WP_078346551.1">
    <property type="nucleotide sequence ID" value="NZ_MBTF01000002.1"/>
</dbReference>
<comment type="similarity">
    <text evidence="1">Belongs to the RelE toxin family.</text>
</comment>
<dbReference type="EMBL" id="MBTF01000002">
    <property type="protein sequence ID" value="OOQ61272.1"/>
    <property type="molecule type" value="Genomic_DNA"/>
</dbReference>
<dbReference type="OrthoDB" id="5574284at2"/>
<reference evidence="3 4" key="1">
    <citation type="submission" date="2016-07" db="EMBL/GenBank/DDBJ databases">
        <title>Genomic analysis of zinc-resistant bacterium Mucilaginibacter pedocola TBZ30.</title>
        <authorList>
            <person name="Huang J."/>
            <person name="Tang J."/>
        </authorList>
    </citation>
    <scope>NUCLEOTIDE SEQUENCE [LARGE SCALE GENOMIC DNA]</scope>
    <source>
        <strain evidence="3 4">TBZ30</strain>
    </source>
</reference>
<name>A0A1S9PJZ7_9SPHI</name>
<dbReference type="Gene3D" id="3.30.2310.20">
    <property type="entry name" value="RelE-like"/>
    <property type="match status" value="1"/>
</dbReference>
<dbReference type="SUPFAM" id="SSF143011">
    <property type="entry name" value="RelE-like"/>
    <property type="match status" value="1"/>
</dbReference>
<dbReference type="STRING" id="1792845.BC343_20005"/>